<feature type="signal peptide" evidence="1">
    <location>
        <begin position="1"/>
        <end position="34"/>
    </location>
</feature>
<dbReference type="Proteomes" id="UP000326202">
    <property type="component" value="Chromosome"/>
</dbReference>
<reference evidence="2 3" key="1">
    <citation type="submission" date="2019-08" db="EMBL/GenBank/DDBJ databases">
        <title>Hyperibacter terrae gen. nov., sp. nov. and Hyperibacter viscosus sp. nov., two new members in the family Rhodospirillaceae isolated from the rhizosphere of Hypericum perforatum.</title>
        <authorList>
            <person name="Noviana Z."/>
        </authorList>
    </citation>
    <scope>NUCLEOTIDE SEQUENCE [LARGE SCALE GENOMIC DNA]</scope>
    <source>
        <strain evidence="2 3">R5913</strain>
    </source>
</reference>
<keyword evidence="3" id="KW-1185">Reference proteome</keyword>
<evidence type="ECO:0000313" key="3">
    <source>
        <dbReference type="Proteomes" id="UP000326202"/>
    </source>
</evidence>
<dbReference type="InterPro" id="IPR052517">
    <property type="entry name" value="GlcG_carb_metab_protein"/>
</dbReference>
<evidence type="ECO:0008006" key="4">
    <source>
        <dbReference type="Google" id="ProtNLM"/>
    </source>
</evidence>
<feature type="chain" id="PRO_5023910055" description="Heme-binding protein" evidence="1">
    <location>
        <begin position="35"/>
        <end position="182"/>
    </location>
</feature>
<evidence type="ECO:0000256" key="1">
    <source>
        <dbReference type="SAM" id="SignalP"/>
    </source>
</evidence>
<dbReference type="Gene3D" id="3.30.450.150">
    <property type="entry name" value="Haem-degrading domain"/>
    <property type="match status" value="1"/>
</dbReference>
<dbReference type="AlphaFoldDB" id="A0A5J6MFA7"/>
<protein>
    <recommendedName>
        <fullName evidence="4">Heme-binding protein</fullName>
    </recommendedName>
</protein>
<dbReference type="PANTHER" id="PTHR34309:SF10">
    <property type="entry name" value="SLR1406 PROTEIN"/>
    <property type="match status" value="1"/>
</dbReference>
<proteinExistence type="predicted"/>
<accession>A0A5J6MFA7</accession>
<gene>
    <name evidence="2" type="ORF">FRZ44_13710</name>
</gene>
<dbReference type="SUPFAM" id="SSF143744">
    <property type="entry name" value="GlcG-like"/>
    <property type="match status" value="1"/>
</dbReference>
<evidence type="ECO:0000313" key="2">
    <source>
        <dbReference type="EMBL" id="QEX16079.1"/>
    </source>
</evidence>
<dbReference type="Pfam" id="PF03928">
    <property type="entry name" value="HbpS-like"/>
    <property type="match status" value="1"/>
</dbReference>
<dbReference type="RefSeq" id="WP_151176478.1">
    <property type="nucleotide sequence ID" value="NZ_CP042906.1"/>
</dbReference>
<dbReference type="InterPro" id="IPR005624">
    <property type="entry name" value="PduO/GlcC-like"/>
</dbReference>
<organism evidence="2 3">
    <name type="scientific">Hypericibacter terrae</name>
    <dbReference type="NCBI Taxonomy" id="2602015"/>
    <lineage>
        <taxon>Bacteria</taxon>
        <taxon>Pseudomonadati</taxon>
        <taxon>Pseudomonadota</taxon>
        <taxon>Alphaproteobacteria</taxon>
        <taxon>Rhodospirillales</taxon>
        <taxon>Dongiaceae</taxon>
        <taxon>Hypericibacter</taxon>
    </lineage>
</organism>
<dbReference type="EMBL" id="CP042906">
    <property type="protein sequence ID" value="QEX16079.1"/>
    <property type="molecule type" value="Genomic_DNA"/>
</dbReference>
<dbReference type="OrthoDB" id="5786851at2"/>
<sequence length="182" mass="18784">MALSEARRTTRVAAALSLAGFLASPLFTPTAAVAQTQIAGNALSLDLAMEAAAESVRVCGEHGWHVSVSVVDSAGDVKLQAKGDGSTVHTKDASFRKAYTTVTFGPIFGFDRLGDWVEKLKTNPYASAYASLPNIFLLPGAVAVKVKGEIVAAIGVGGAPGGQNDEICAEAGLARIQNRLAQ</sequence>
<dbReference type="InterPro" id="IPR038084">
    <property type="entry name" value="PduO/GlcC-like_sf"/>
</dbReference>
<dbReference type="PANTHER" id="PTHR34309">
    <property type="entry name" value="SLR1406 PROTEIN"/>
    <property type="match status" value="1"/>
</dbReference>
<dbReference type="KEGG" id="htq:FRZ44_13710"/>
<keyword evidence="1" id="KW-0732">Signal</keyword>
<name>A0A5J6MFA7_9PROT</name>